<proteinExistence type="predicted"/>
<sequence>MAEILGIIASAAQLTQFSFKISASLTEICTRLNGAADLQKYLVQIKQLQDTTLLIQYNTELQSSIVKQQLESAITEAEYLESLLSCTLREYTQGNLARRIFNAAKGGKESDIVSSLKRLEQEKTSLVICLTISNSATLSSIQGDLTCLIRKNIQVYTRGTAIPTMNQDSSQWQTPTVKDMDLAINKVSQLLVKTTMKSKNRRTPSKYRITTHGRVNHKINIKINNSNLLSVHNSQFTRQAAQTIMNAMTAR</sequence>
<accession>A0A8H7T758</accession>
<dbReference type="Proteomes" id="UP000664132">
    <property type="component" value="Unassembled WGS sequence"/>
</dbReference>
<evidence type="ECO:0000313" key="2">
    <source>
        <dbReference type="Proteomes" id="UP000664132"/>
    </source>
</evidence>
<organism evidence="1 2">
    <name type="scientific">Cadophora malorum</name>
    <dbReference type="NCBI Taxonomy" id="108018"/>
    <lineage>
        <taxon>Eukaryota</taxon>
        <taxon>Fungi</taxon>
        <taxon>Dikarya</taxon>
        <taxon>Ascomycota</taxon>
        <taxon>Pezizomycotina</taxon>
        <taxon>Leotiomycetes</taxon>
        <taxon>Helotiales</taxon>
        <taxon>Ploettnerulaceae</taxon>
        <taxon>Cadophora</taxon>
    </lineage>
</organism>
<reference evidence="1" key="1">
    <citation type="submission" date="2021-02" db="EMBL/GenBank/DDBJ databases">
        <title>Genome sequence Cadophora malorum strain M34.</title>
        <authorList>
            <person name="Stefanovic E."/>
            <person name="Vu D."/>
            <person name="Scully C."/>
            <person name="Dijksterhuis J."/>
            <person name="Roader J."/>
            <person name="Houbraken J."/>
        </authorList>
    </citation>
    <scope>NUCLEOTIDE SEQUENCE</scope>
    <source>
        <strain evidence="1">M34</strain>
    </source>
</reference>
<evidence type="ECO:0008006" key="3">
    <source>
        <dbReference type="Google" id="ProtNLM"/>
    </source>
</evidence>
<dbReference type="EMBL" id="JAFJYH010000310">
    <property type="protein sequence ID" value="KAG4413526.1"/>
    <property type="molecule type" value="Genomic_DNA"/>
</dbReference>
<keyword evidence="2" id="KW-1185">Reference proteome</keyword>
<protein>
    <recommendedName>
        <fullName evidence="3">Fungal N-terminal domain-containing protein</fullName>
    </recommendedName>
</protein>
<dbReference type="AlphaFoldDB" id="A0A8H7T758"/>
<name>A0A8H7T758_9HELO</name>
<dbReference type="OrthoDB" id="3562540at2759"/>
<comment type="caution">
    <text evidence="1">The sequence shown here is derived from an EMBL/GenBank/DDBJ whole genome shotgun (WGS) entry which is preliminary data.</text>
</comment>
<gene>
    <name evidence="1" type="ORF">IFR04_013354</name>
</gene>
<evidence type="ECO:0000313" key="1">
    <source>
        <dbReference type="EMBL" id="KAG4413526.1"/>
    </source>
</evidence>